<accession>A0A4Q0SY43</accession>
<dbReference type="PANTHER" id="PTHR33877:SF2">
    <property type="entry name" value="OS07G0170200 PROTEIN"/>
    <property type="match status" value="1"/>
</dbReference>
<protein>
    <submittedName>
        <fullName evidence="3">HNH endonuclease family protein</fullName>
    </submittedName>
</protein>
<dbReference type="InterPro" id="IPR029471">
    <property type="entry name" value="HNH_5"/>
</dbReference>
<feature type="region of interest" description="Disordered" evidence="1">
    <location>
        <begin position="1"/>
        <end position="72"/>
    </location>
</feature>
<dbReference type="Pfam" id="PF14279">
    <property type="entry name" value="HNH_5"/>
    <property type="match status" value="1"/>
</dbReference>
<gene>
    <name evidence="3" type="ORF">GRAN_4695</name>
</gene>
<name>A0A4Q0SY43_9BACT</name>
<dbReference type="AlphaFoldDB" id="A0A4Q0SY43"/>
<evidence type="ECO:0000313" key="4">
    <source>
        <dbReference type="Proteomes" id="UP000289437"/>
    </source>
</evidence>
<dbReference type="Proteomes" id="UP000289437">
    <property type="component" value="Unassembled WGS sequence"/>
</dbReference>
<feature type="compositionally biased region" description="Basic residues" evidence="1">
    <location>
        <begin position="45"/>
        <end position="59"/>
    </location>
</feature>
<dbReference type="InterPro" id="IPR052892">
    <property type="entry name" value="NA-targeting_endonuclease"/>
</dbReference>
<feature type="compositionally biased region" description="Basic and acidic residues" evidence="1">
    <location>
        <begin position="25"/>
        <end position="38"/>
    </location>
</feature>
<dbReference type="SMART" id="SM00507">
    <property type="entry name" value="HNHc"/>
    <property type="match status" value="1"/>
</dbReference>
<sequence>MRNEARTQKTLIPFGNENQTGKGKSKAEDDKAQLKPEEFVMQSVKARKQRGTGKCHQGHSGHGQSGSHSSGRLTTDLDVRVAVVRPQAMQTPVLVLNASYEPINICGAKRALVLVLKGVARTEEEQGAMLHAARVRVAMPSVIRLLEYRRIPHQTRALSRKNILLRDRNCCQYCSVVLTAGELTLDHVIPRSRGGLSTWENLVACCPSCNRRKGNQMLHELTDMKLLREPKPFSLHTSRHIMRMIGSADPSWRRYLYFESGEAA</sequence>
<evidence type="ECO:0000256" key="1">
    <source>
        <dbReference type="SAM" id="MobiDB-lite"/>
    </source>
</evidence>
<keyword evidence="4" id="KW-1185">Reference proteome</keyword>
<keyword evidence="3" id="KW-0378">Hydrolase</keyword>
<comment type="caution">
    <text evidence="3">The sequence shown here is derived from an EMBL/GenBank/DDBJ whole genome shotgun (WGS) entry which is preliminary data.</text>
</comment>
<dbReference type="InterPro" id="IPR003615">
    <property type="entry name" value="HNH_nuc"/>
</dbReference>
<dbReference type="CDD" id="cd00085">
    <property type="entry name" value="HNHc"/>
    <property type="match status" value="1"/>
</dbReference>
<dbReference type="PANTHER" id="PTHR33877">
    <property type="entry name" value="SLL1193 PROTEIN"/>
    <property type="match status" value="1"/>
</dbReference>
<dbReference type="GO" id="GO:0004519">
    <property type="term" value="F:endonuclease activity"/>
    <property type="evidence" value="ECO:0007669"/>
    <property type="project" value="UniProtKB-KW"/>
</dbReference>
<evidence type="ECO:0000313" key="3">
    <source>
        <dbReference type="EMBL" id="RXH54399.1"/>
    </source>
</evidence>
<keyword evidence="3" id="KW-0540">Nuclease</keyword>
<evidence type="ECO:0000259" key="2">
    <source>
        <dbReference type="SMART" id="SM00507"/>
    </source>
</evidence>
<dbReference type="EMBL" id="RDSM01000004">
    <property type="protein sequence ID" value="RXH54399.1"/>
    <property type="molecule type" value="Genomic_DNA"/>
</dbReference>
<dbReference type="Gene3D" id="1.10.30.50">
    <property type="match status" value="1"/>
</dbReference>
<proteinExistence type="predicted"/>
<reference evidence="4" key="2">
    <citation type="submission" date="2019-02" db="EMBL/GenBank/DDBJ databases">
        <title>Granulicella sibirica sp. nov., a psychrotolerant acidobacterium isolated from an organic soil layer in forested tundra, West Siberia.</title>
        <authorList>
            <person name="Oshkin I.Y."/>
            <person name="Kulichevskaya I.S."/>
            <person name="Rijpstra W.I.C."/>
            <person name="Sinninghe Damste J.S."/>
            <person name="Rakitin A.L."/>
            <person name="Ravin N.V."/>
            <person name="Dedysh S.N."/>
        </authorList>
    </citation>
    <scope>NUCLEOTIDE SEQUENCE [LARGE SCALE GENOMIC DNA]</scope>
    <source>
        <strain evidence="4">AF10</strain>
    </source>
</reference>
<reference evidence="3 4" key="1">
    <citation type="submission" date="2018-11" db="EMBL/GenBank/DDBJ databases">
        <authorList>
            <person name="Mardanov A.V."/>
            <person name="Ravin N.V."/>
            <person name="Dedysh S.N."/>
        </authorList>
    </citation>
    <scope>NUCLEOTIDE SEQUENCE [LARGE SCALE GENOMIC DNA]</scope>
    <source>
        <strain evidence="3 4">AF10</strain>
    </source>
</reference>
<feature type="domain" description="HNH nuclease" evidence="2">
    <location>
        <begin position="158"/>
        <end position="211"/>
    </location>
</feature>
<keyword evidence="3" id="KW-0255">Endonuclease</keyword>
<organism evidence="3 4">
    <name type="scientific">Granulicella sibirica</name>
    <dbReference type="NCBI Taxonomy" id="2479048"/>
    <lineage>
        <taxon>Bacteria</taxon>
        <taxon>Pseudomonadati</taxon>
        <taxon>Acidobacteriota</taxon>
        <taxon>Terriglobia</taxon>
        <taxon>Terriglobales</taxon>
        <taxon>Acidobacteriaceae</taxon>
        <taxon>Granulicella</taxon>
    </lineage>
</organism>